<organism evidence="5 6">
    <name type="scientific">Massilia violaceinigra</name>
    <dbReference type="NCBI Taxonomy" id="2045208"/>
    <lineage>
        <taxon>Bacteria</taxon>
        <taxon>Pseudomonadati</taxon>
        <taxon>Pseudomonadota</taxon>
        <taxon>Betaproteobacteria</taxon>
        <taxon>Burkholderiales</taxon>
        <taxon>Oxalobacteraceae</taxon>
        <taxon>Telluria group</taxon>
        <taxon>Massilia</taxon>
    </lineage>
</organism>
<dbReference type="InterPro" id="IPR010031">
    <property type="entry name" value="FAD_lactone_oxidase-like"/>
</dbReference>
<dbReference type="InterPro" id="IPR006094">
    <property type="entry name" value="Oxid_FAD_bind_N"/>
</dbReference>
<protein>
    <submittedName>
        <fullName evidence="5">FAD-binding oxidoreductase</fullName>
    </submittedName>
</protein>
<evidence type="ECO:0000313" key="6">
    <source>
        <dbReference type="Proteomes" id="UP000229897"/>
    </source>
</evidence>
<gene>
    <name evidence="5" type="ORF">CR152_27200</name>
</gene>
<dbReference type="GO" id="GO:0071949">
    <property type="term" value="F:FAD binding"/>
    <property type="evidence" value="ECO:0007669"/>
    <property type="project" value="InterPro"/>
</dbReference>
<proteinExistence type="predicted"/>
<dbReference type="PANTHER" id="PTHR43762:SF1">
    <property type="entry name" value="D-ARABINONO-1,4-LACTONE OXIDASE"/>
    <property type="match status" value="1"/>
</dbReference>
<dbReference type="InterPro" id="IPR016171">
    <property type="entry name" value="Vanillyl_alc_oxidase_C-sub2"/>
</dbReference>
<dbReference type="Gene3D" id="1.10.45.10">
    <property type="entry name" value="Vanillyl-alcohol Oxidase, Chain A, domain 4"/>
    <property type="match status" value="1"/>
</dbReference>
<dbReference type="InterPro" id="IPR016169">
    <property type="entry name" value="FAD-bd_PCMH_sub2"/>
</dbReference>
<evidence type="ECO:0000259" key="4">
    <source>
        <dbReference type="PROSITE" id="PS51387"/>
    </source>
</evidence>
<dbReference type="PANTHER" id="PTHR43762">
    <property type="entry name" value="L-GULONOLACTONE OXIDASE"/>
    <property type="match status" value="1"/>
</dbReference>
<keyword evidence="1" id="KW-0285">Flavoprotein</keyword>
<dbReference type="PROSITE" id="PS51387">
    <property type="entry name" value="FAD_PCMH"/>
    <property type="match status" value="1"/>
</dbReference>
<name>A0A2D2DVX1_9BURK</name>
<keyword evidence="2" id="KW-0274">FAD</keyword>
<dbReference type="EMBL" id="CP024608">
    <property type="protein sequence ID" value="ATQ79140.1"/>
    <property type="molecule type" value="Genomic_DNA"/>
</dbReference>
<keyword evidence="6" id="KW-1185">Reference proteome</keyword>
<dbReference type="Gene3D" id="3.30.465.10">
    <property type="match status" value="1"/>
</dbReference>
<dbReference type="Proteomes" id="UP000229897">
    <property type="component" value="Chromosome"/>
</dbReference>
<dbReference type="OrthoDB" id="9800184at2"/>
<accession>A0A2D2DVX1</accession>
<evidence type="ECO:0000313" key="5">
    <source>
        <dbReference type="EMBL" id="ATQ79140.1"/>
    </source>
</evidence>
<dbReference type="InterPro" id="IPR036318">
    <property type="entry name" value="FAD-bd_PCMH-like_sf"/>
</dbReference>
<dbReference type="GO" id="GO:0003885">
    <property type="term" value="F:D-arabinono-1,4-lactone oxidase activity"/>
    <property type="evidence" value="ECO:0007669"/>
    <property type="project" value="InterPro"/>
</dbReference>
<dbReference type="KEGG" id="mass:CR152_27200"/>
<keyword evidence="3" id="KW-0560">Oxidoreductase</keyword>
<dbReference type="Pfam" id="PF04030">
    <property type="entry name" value="ALO"/>
    <property type="match status" value="1"/>
</dbReference>
<reference evidence="5" key="1">
    <citation type="submission" date="2017-10" db="EMBL/GenBank/DDBJ databases">
        <title>Massilia psychrophilum sp. nov., a novel purple-pigmented bacterium isolated from Tianshan glacier, Xinjiang Municipality, China.</title>
        <authorList>
            <person name="Wang H."/>
        </authorList>
    </citation>
    <scope>NUCLEOTIDE SEQUENCE [LARGE SCALE GENOMIC DNA]</scope>
    <source>
        <strain evidence="5">B2</strain>
    </source>
</reference>
<dbReference type="Pfam" id="PF01565">
    <property type="entry name" value="FAD_binding_4"/>
    <property type="match status" value="1"/>
</dbReference>
<dbReference type="GO" id="GO:0016020">
    <property type="term" value="C:membrane"/>
    <property type="evidence" value="ECO:0007669"/>
    <property type="project" value="InterPro"/>
</dbReference>
<sequence length="471" mass="52228">MSTTRRTFLAQALGSAGLLSLCHVSVLARPTFRISNVSQLYPVEVARIVVPLSTEEVAREVLGWTGKVAVGGGRYSMGGQTAVALGLHLDMRRMNRLLHFDPTARTARVQAGMTWRDLQDTLDPAGLAVKSMQSFSNFTIGGAVSVNAHGRYTDTGPVGSTVRSLRLVLADGSIIDASANENIELFRAAIGGYGAVGVITEIELELTENCRIERLVVPLKLATYRAYFTRHVRDAADVIMHNADLLPPRFDQPVAVSWRRTGKALTESARLVPRGLSYRLSQSALQVATEVPGGDLLVRHVLHPLFRSQGTVKWRNHEASLDVRELEPPSRAISTYALQEYFIPVVHFESFTRAMAALILQHRAQVLSVSVRHANPDPVPLLPWAKEEVFSFVVYYKQKTNAATCAAVGEWTRAMIEMALRYGGRYYLPYQLHATRAQFALAYPEIEALRRLKRTVDPDGKFSNAMWAKYL</sequence>
<feature type="domain" description="FAD-binding PCMH-type" evidence="4">
    <location>
        <begin position="41"/>
        <end position="209"/>
    </location>
</feature>
<dbReference type="InterPro" id="IPR016166">
    <property type="entry name" value="FAD-bd_PCMH"/>
</dbReference>
<dbReference type="SUPFAM" id="SSF56176">
    <property type="entry name" value="FAD-binding/transporter-associated domain-like"/>
    <property type="match status" value="1"/>
</dbReference>
<evidence type="ECO:0000256" key="1">
    <source>
        <dbReference type="ARBA" id="ARBA00022630"/>
    </source>
</evidence>
<evidence type="ECO:0000256" key="2">
    <source>
        <dbReference type="ARBA" id="ARBA00022827"/>
    </source>
</evidence>
<dbReference type="InterPro" id="IPR007173">
    <property type="entry name" value="ALO_C"/>
</dbReference>
<dbReference type="SUPFAM" id="SSF55103">
    <property type="entry name" value="FAD-linked oxidases, C-terminal domain"/>
    <property type="match status" value="1"/>
</dbReference>
<evidence type="ECO:0000256" key="3">
    <source>
        <dbReference type="ARBA" id="ARBA00023002"/>
    </source>
</evidence>
<dbReference type="AlphaFoldDB" id="A0A2D2DVX1"/>
<dbReference type="InterPro" id="IPR016164">
    <property type="entry name" value="FAD-linked_Oxase-like_C"/>
</dbReference>